<evidence type="ECO:0000313" key="3">
    <source>
        <dbReference type="Proteomes" id="UP001140949"/>
    </source>
</evidence>
<accession>A0AAX6FYA3</accession>
<evidence type="ECO:0000313" key="1">
    <source>
        <dbReference type="EMBL" id="KAJ6809938.1"/>
    </source>
</evidence>
<dbReference type="AlphaFoldDB" id="A0AAX6FYA3"/>
<evidence type="ECO:0000313" key="2">
    <source>
        <dbReference type="EMBL" id="KAJ6820961.1"/>
    </source>
</evidence>
<sequence>MWGMATMRNGSKDWHAASLRATRFVSITAKITLGETEKEDAVAPQGKVICTGAGHLRDDILHYRKEVEKYPNGDDEARSNIMDMGIKALRLYLCSIRYQERLSINGKICVLCLKILFCNHLS</sequence>
<dbReference type="Proteomes" id="UP001140949">
    <property type="component" value="Unassembled WGS sequence"/>
</dbReference>
<reference evidence="2" key="2">
    <citation type="submission" date="2023-04" db="EMBL/GenBank/DDBJ databases">
        <authorList>
            <person name="Bruccoleri R.E."/>
            <person name="Oakeley E.J."/>
            <person name="Faust A.-M."/>
            <person name="Dessus-Babus S."/>
            <person name="Altorfer M."/>
            <person name="Burckhardt D."/>
            <person name="Oertli M."/>
            <person name="Naumann U."/>
            <person name="Petersen F."/>
            <person name="Wong J."/>
        </authorList>
    </citation>
    <scope>NUCLEOTIDE SEQUENCE</scope>
    <source>
        <strain evidence="2">GSM-AAB239-AS_SAM_17_03QT</strain>
        <tissue evidence="2">Leaf</tissue>
    </source>
</reference>
<dbReference type="EMBL" id="JANAVB010025196">
    <property type="protein sequence ID" value="KAJ6820961.1"/>
    <property type="molecule type" value="Genomic_DNA"/>
</dbReference>
<organism evidence="2 3">
    <name type="scientific">Iris pallida</name>
    <name type="common">Sweet iris</name>
    <dbReference type="NCBI Taxonomy" id="29817"/>
    <lineage>
        <taxon>Eukaryota</taxon>
        <taxon>Viridiplantae</taxon>
        <taxon>Streptophyta</taxon>
        <taxon>Embryophyta</taxon>
        <taxon>Tracheophyta</taxon>
        <taxon>Spermatophyta</taxon>
        <taxon>Magnoliopsida</taxon>
        <taxon>Liliopsida</taxon>
        <taxon>Asparagales</taxon>
        <taxon>Iridaceae</taxon>
        <taxon>Iridoideae</taxon>
        <taxon>Irideae</taxon>
        <taxon>Iris</taxon>
    </lineage>
</organism>
<keyword evidence="2" id="KW-0418">Kinase</keyword>
<protein>
    <submittedName>
        <fullName evidence="1">Disease resistance protein isoform X1</fullName>
    </submittedName>
    <submittedName>
        <fullName evidence="2">LRR receptor-like serine/threonine-protein kinase</fullName>
    </submittedName>
</protein>
<comment type="caution">
    <text evidence="2">The sequence shown here is derived from an EMBL/GenBank/DDBJ whole genome shotgun (WGS) entry which is preliminary data.</text>
</comment>
<name>A0AAX6FYA3_IRIPA</name>
<proteinExistence type="predicted"/>
<gene>
    <name evidence="1" type="ORF">M6B38_159805</name>
    <name evidence="2" type="ORF">M6B38_394535</name>
</gene>
<keyword evidence="3" id="KW-1185">Reference proteome</keyword>
<keyword evidence="2" id="KW-0808">Transferase</keyword>
<dbReference type="GO" id="GO:0016301">
    <property type="term" value="F:kinase activity"/>
    <property type="evidence" value="ECO:0007669"/>
    <property type="project" value="UniProtKB-KW"/>
</dbReference>
<reference evidence="2" key="1">
    <citation type="journal article" date="2023" name="GigaByte">
        <title>Genome assembly of the bearded iris, Iris pallida Lam.</title>
        <authorList>
            <person name="Bruccoleri R.E."/>
            <person name="Oakeley E.J."/>
            <person name="Faust A.M.E."/>
            <person name="Altorfer M."/>
            <person name="Dessus-Babus S."/>
            <person name="Burckhardt D."/>
            <person name="Oertli M."/>
            <person name="Naumann U."/>
            <person name="Petersen F."/>
            <person name="Wong J."/>
        </authorList>
    </citation>
    <scope>NUCLEOTIDE SEQUENCE</scope>
    <source>
        <strain evidence="2">GSM-AAB239-AS_SAM_17_03QT</strain>
    </source>
</reference>
<keyword evidence="2" id="KW-0675">Receptor</keyword>
<dbReference type="EMBL" id="JANAVB010032704">
    <property type="protein sequence ID" value="KAJ6809938.1"/>
    <property type="molecule type" value="Genomic_DNA"/>
</dbReference>